<accession>A0A183BUA8</accession>
<evidence type="ECO:0000313" key="2">
    <source>
        <dbReference type="WBParaSite" id="GPLIN_000419400"/>
    </source>
</evidence>
<reference evidence="2" key="2">
    <citation type="submission" date="2016-06" db="UniProtKB">
        <authorList>
            <consortium name="WormBaseParasite"/>
        </authorList>
    </citation>
    <scope>IDENTIFICATION</scope>
</reference>
<organism evidence="1 2">
    <name type="scientific">Globodera pallida</name>
    <name type="common">Potato cyst nematode worm</name>
    <name type="synonym">Heterodera pallida</name>
    <dbReference type="NCBI Taxonomy" id="36090"/>
    <lineage>
        <taxon>Eukaryota</taxon>
        <taxon>Metazoa</taxon>
        <taxon>Ecdysozoa</taxon>
        <taxon>Nematoda</taxon>
        <taxon>Chromadorea</taxon>
        <taxon>Rhabditida</taxon>
        <taxon>Tylenchina</taxon>
        <taxon>Tylenchomorpha</taxon>
        <taxon>Tylenchoidea</taxon>
        <taxon>Heteroderidae</taxon>
        <taxon>Heteroderinae</taxon>
        <taxon>Globodera</taxon>
    </lineage>
</organism>
<dbReference type="WBParaSite" id="GPLIN_000419400">
    <property type="protein sequence ID" value="GPLIN_000419400"/>
    <property type="gene ID" value="GPLIN_000419400"/>
</dbReference>
<reference evidence="1" key="1">
    <citation type="submission" date="2014-05" db="EMBL/GenBank/DDBJ databases">
        <title>The genome and life-stage specific transcriptomes of Globodera pallida elucidate key aspects of plant parasitism by a cyst nematode.</title>
        <authorList>
            <person name="Cotton J.A."/>
            <person name="Lilley C.J."/>
            <person name="Jones L.M."/>
            <person name="Kikuchi T."/>
            <person name="Reid A.J."/>
            <person name="Thorpe P."/>
            <person name="Tsai I.J."/>
            <person name="Beasley H."/>
            <person name="Blok V."/>
            <person name="Cock P.J.A."/>
            <person name="Van den Akker S.E."/>
            <person name="Holroyd N."/>
            <person name="Hunt M."/>
            <person name="Mantelin S."/>
            <person name="Naghra H."/>
            <person name="Pain A."/>
            <person name="Palomares-Rius J.E."/>
            <person name="Zarowiecki M."/>
            <person name="Berriman M."/>
            <person name="Jones J.T."/>
            <person name="Urwin P.E."/>
        </authorList>
    </citation>
    <scope>NUCLEOTIDE SEQUENCE [LARGE SCALE GENOMIC DNA]</scope>
    <source>
        <strain evidence="1">Lindley</strain>
    </source>
</reference>
<dbReference type="AlphaFoldDB" id="A0A183BUA8"/>
<dbReference type="Proteomes" id="UP000050741">
    <property type="component" value="Unassembled WGS sequence"/>
</dbReference>
<sequence length="359" mass="42247">MKKFPALEQMLRFDDEEAYTLMDEYQKLLMRDGPISKLELESVVQQTDNAPQQMVDQFVAVFVNDDFGKQLRSEEAKRVKICYMRSFSAWMINYSSLINASDEMCQFIMEPEDIIKDSIGAKIANTWNKPNCEDEQVSKKALQKLTKCPFIEQFHINQIIKFAAKYPHFSNFLNKAYDFATFKTYGILDVSLQKSHYENIFWSDNSVKQMSNEVNLALSHAFLWISSRQNANKNGKLQDAEKDLLVTLRLIDIFDDELPTFRMLCTAMPFMKMTINVEMEKQKRLTWQAPDHCLSAEAEPVFAEQREFMMPFHQIFFEEFLADFSHEELLMQIIRETPGKLYMLEQFIGKDELYKHFDN</sequence>
<proteinExistence type="predicted"/>
<protein>
    <submittedName>
        <fullName evidence="2">Ras-GEF domain-containing protein</fullName>
    </submittedName>
</protein>
<name>A0A183BUA8_GLOPA</name>
<keyword evidence="1" id="KW-1185">Reference proteome</keyword>
<evidence type="ECO:0000313" key="1">
    <source>
        <dbReference type="Proteomes" id="UP000050741"/>
    </source>
</evidence>